<protein>
    <submittedName>
        <fullName evidence="2">Uncharacterized protein</fullName>
    </submittedName>
</protein>
<evidence type="ECO:0000256" key="1">
    <source>
        <dbReference type="SAM" id="MobiDB-lite"/>
    </source>
</evidence>
<name>A0A1H3JC02_9EURY</name>
<dbReference type="EMBL" id="FNPB01000013">
    <property type="protein sequence ID" value="SDY37503.1"/>
    <property type="molecule type" value="Genomic_DNA"/>
</dbReference>
<dbReference type="Proteomes" id="UP000199170">
    <property type="component" value="Unassembled WGS sequence"/>
</dbReference>
<evidence type="ECO:0000313" key="3">
    <source>
        <dbReference type="Proteomes" id="UP000199170"/>
    </source>
</evidence>
<evidence type="ECO:0000313" key="2">
    <source>
        <dbReference type="EMBL" id="SDY37503.1"/>
    </source>
</evidence>
<reference evidence="3" key="1">
    <citation type="submission" date="2016-10" db="EMBL/GenBank/DDBJ databases">
        <authorList>
            <person name="Varghese N."/>
            <person name="Submissions S."/>
        </authorList>
    </citation>
    <scope>NUCLEOTIDE SEQUENCE [LARGE SCALE GENOMIC DNA]</scope>
    <source>
        <strain evidence="3">CGMCC 1.10118</strain>
    </source>
</reference>
<dbReference type="STRING" id="660517.SAMN04487946_1132"/>
<dbReference type="AlphaFoldDB" id="A0A1H3JC02"/>
<feature type="region of interest" description="Disordered" evidence="1">
    <location>
        <begin position="51"/>
        <end position="76"/>
    </location>
</feature>
<sequence length="103" mass="10957">MRSTIPLNDYQFPDQHPSSSTGDLGWNWWANSEKLVGEWTTGTVELAVRGKQTTRDLEPSEATPITDAPGSEIDRAAQGDTGVTTRLVPISGSAKSRTGGIGA</sequence>
<feature type="region of interest" description="Disordered" evidence="1">
    <location>
        <begin position="1"/>
        <end position="24"/>
    </location>
</feature>
<keyword evidence="3" id="KW-1185">Reference proteome</keyword>
<accession>A0A1H3JC02</accession>
<gene>
    <name evidence="2" type="ORF">SAMN04487946_1132</name>
</gene>
<proteinExistence type="predicted"/>
<organism evidence="2 3">
    <name type="scientific">Halobellus clavatus</name>
    <dbReference type="NCBI Taxonomy" id="660517"/>
    <lineage>
        <taxon>Archaea</taxon>
        <taxon>Methanobacteriati</taxon>
        <taxon>Methanobacteriota</taxon>
        <taxon>Stenosarchaea group</taxon>
        <taxon>Halobacteria</taxon>
        <taxon>Halobacteriales</taxon>
        <taxon>Haloferacaceae</taxon>
        <taxon>Halobellus</taxon>
    </lineage>
</organism>